<sequence length="156" mass="17197">MPLQAPDVSHTHPYTSTGSQQFKPLLALGKAPNNSNHSLHQCRLLKIQKQTLLLVQVPKNSNNYLHQGRLPTVPTIPYACPGSQCFTCKSLCLDRFPKIQTPYIGAGLQKFEKSLTPVQPPDTSHANPYACTGSQQLEQFLTLVQAPNASHNSLHM</sequence>
<gene>
    <name evidence="1" type="ORF">O181_037207</name>
</gene>
<name>A0A9Q3DC79_9BASI</name>
<organism evidence="1 2">
    <name type="scientific">Austropuccinia psidii MF-1</name>
    <dbReference type="NCBI Taxonomy" id="1389203"/>
    <lineage>
        <taxon>Eukaryota</taxon>
        <taxon>Fungi</taxon>
        <taxon>Dikarya</taxon>
        <taxon>Basidiomycota</taxon>
        <taxon>Pucciniomycotina</taxon>
        <taxon>Pucciniomycetes</taxon>
        <taxon>Pucciniales</taxon>
        <taxon>Sphaerophragmiaceae</taxon>
        <taxon>Austropuccinia</taxon>
    </lineage>
</organism>
<dbReference type="EMBL" id="AVOT02014214">
    <property type="protein sequence ID" value="MBW0497492.1"/>
    <property type="molecule type" value="Genomic_DNA"/>
</dbReference>
<reference evidence="1" key="1">
    <citation type="submission" date="2021-03" db="EMBL/GenBank/DDBJ databases">
        <title>Draft genome sequence of rust myrtle Austropuccinia psidii MF-1, a brazilian biotype.</title>
        <authorList>
            <person name="Quecine M.C."/>
            <person name="Pachon D.M.R."/>
            <person name="Bonatelli M.L."/>
            <person name="Correr F.H."/>
            <person name="Franceschini L.M."/>
            <person name="Leite T.F."/>
            <person name="Margarido G.R.A."/>
            <person name="Almeida C.A."/>
            <person name="Ferrarezi J.A."/>
            <person name="Labate C.A."/>
        </authorList>
    </citation>
    <scope>NUCLEOTIDE SEQUENCE</scope>
    <source>
        <strain evidence="1">MF-1</strain>
    </source>
</reference>
<proteinExistence type="predicted"/>
<comment type="caution">
    <text evidence="1">The sequence shown here is derived from an EMBL/GenBank/DDBJ whole genome shotgun (WGS) entry which is preliminary data.</text>
</comment>
<accession>A0A9Q3DC79</accession>
<evidence type="ECO:0000313" key="2">
    <source>
        <dbReference type="Proteomes" id="UP000765509"/>
    </source>
</evidence>
<dbReference type="Proteomes" id="UP000765509">
    <property type="component" value="Unassembled WGS sequence"/>
</dbReference>
<dbReference type="AlphaFoldDB" id="A0A9Q3DC79"/>
<evidence type="ECO:0000313" key="1">
    <source>
        <dbReference type="EMBL" id="MBW0497492.1"/>
    </source>
</evidence>
<keyword evidence="2" id="KW-1185">Reference proteome</keyword>
<protein>
    <submittedName>
        <fullName evidence="1">Uncharacterized protein</fullName>
    </submittedName>
</protein>